<reference evidence="2 3" key="1">
    <citation type="journal article" date="2019" name="Sci. Rep.">
        <title>Orb-weaving spider Araneus ventricosus genome elucidates the spidroin gene catalogue.</title>
        <authorList>
            <person name="Kono N."/>
            <person name="Nakamura H."/>
            <person name="Ohtoshi R."/>
            <person name="Moran D.A.P."/>
            <person name="Shinohara A."/>
            <person name="Yoshida Y."/>
            <person name="Fujiwara M."/>
            <person name="Mori M."/>
            <person name="Tomita M."/>
            <person name="Arakawa K."/>
        </authorList>
    </citation>
    <scope>NUCLEOTIDE SEQUENCE [LARGE SCALE GENOMIC DNA]</scope>
</reference>
<dbReference type="EMBL" id="BGPR01001102">
    <property type="protein sequence ID" value="GBM45493.1"/>
    <property type="molecule type" value="Genomic_DNA"/>
</dbReference>
<comment type="caution">
    <text evidence="2">The sequence shown here is derived from an EMBL/GenBank/DDBJ whole genome shotgun (WGS) entry which is preliminary data.</text>
</comment>
<dbReference type="Pfam" id="PF14214">
    <property type="entry name" value="Helitron_like_N"/>
    <property type="match status" value="1"/>
</dbReference>
<name>A0A4Y2FW16_ARAVE</name>
<dbReference type="PANTHER" id="PTHR45786">
    <property type="entry name" value="DNA BINDING PROTEIN-LIKE"/>
    <property type="match status" value="1"/>
</dbReference>
<dbReference type="Proteomes" id="UP000499080">
    <property type="component" value="Unassembled WGS sequence"/>
</dbReference>
<dbReference type="OrthoDB" id="7789720at2759"/>
<protein>
    <recommendedName>
        <fullName evidence="1">Helitron helicase-like domain-containing protein</fullName>
    </recommendedName>
</protein>
<dbReference type="PANTHER" id="PTHR45786:SF74">
    <property type="entry name" value="ATP-DEPENDENT DNA HELICASE"/>
    <property type="match status" value="1"/>
</dbReference>
<proteinExistence type="predicted"/>
<evidence type="ECO:0000259" key="1">
    <source>
        <dbReference type="Pfam" id="PF14214"/>
    </source>
</evidence>
<evidence type="ECO:0000313" key="3">
    <source>
        <dbReference type="Proteomes" id="UP000499080"/>
    </source>
</evidence>
<evidence type="ECO:0000313" key="2">
    <source>
        <dbReference type="EMBL" id="GBM45493.1"/>
    </source>
</evidence>
<organism evidence="2 3">
    <name type="scientific">Araneus ventricosus</name>
    <name type="common">Orbweaver spider</name>
    <name type="synonym">Epeira ventricosa</name>
    <dbReference type="NCBI Taxonomy" id="182803"/>
    <lineage>
        <taxon>Eukaryota</taxon>
        <taxon>Metazoa</taxon>
        <taxon>Ecdysozoa</taxon>
        <taxon>Arthropoda</taxon>
        <taxon>Chelicerata</taxon>
        <taxon>Arachnida</taxon>
        <taxon>Araneae</taxon>
        <taxon>Araneomorphae</taxon>
        <taxon>Entelegynae</taxon>
        <taxon>Araneoidea</taxon>
        <taxon>Araneidae</taxon>
        <taxon>Araneus</taxon>
    </lineage>
</organism>
<dbReference type="InterPro" id="IPR025476">
    <property type="entry name" value="Helitron_helicase-like"/>
</dbReference>
<keyword evidence="3" id="KW-1185">Reference proteome</keyword>
<feature type="domain" description="Helitron helicase-like" evidence="1">
    <location>
        <begin position="110"/>
        <end position="291"/>
    </location>
</feature>
<sequence length="496" mass="57162">MMRELEQQVLQEEGHDASENVTMYISDDRLHISQHRGRYNAPKINEIAMVFKSSCGIPPNNRDIWIYPRQRELSRISTLNPNYDPMTYVLFCPCGERGFHINQSYSELQFYVHCLSVRRDIFNPILYGGNLMQQYVVDSYVKVEGNRLNFIRHNQRALRVESYLGLADHINTLATEAGVRPGITLILLSSFIGSPREMQQNFQAAMSIVRDFGKPDLFLTFTCNPKWDEIKQNLFPGQKQHYRPDLIARVFDIKKKALLQDLKKNCILGRIVADIHVIEFQKRGLSHMHLLWILADEDKIRDPESIDRIVSAELPDEALDSRLHEIVKATMIHGPCGELNPYSPCMADGICTNGYPKKFREATAENVDGYPMYRRRDNANHVTTNGTFVDNRWIVPYSPYLTKKYNAHINVEICSSIKSIKYIFKYVYKGHDCAKVVFENNGQGSITWDEIKTFLDARYVSAPEAMWRLLEKNARKISCYHSFTSAFAGHAAGVFL</sequence>
<dbReference type="AlphaFoldDB" id="A0A4Y2FW16"/>
<gene>
    <name evidence="2" type="ORF">AVEN_210225_1</name>
</gene>
<accession>A0A4Y2FW16</accession>